<comment type="similarity">
    <text evidence="2 8">Belongs to the UDP-glucose/GDP-mannose dehydrogenase family.</text>
</comment>
<dbReference type="PANTHER" id="PTHR43750">
    <property type="entry name" value="UDP-GLUCOSE 6-DEHYDROGENASE TUAD"/>
    <property type="match status" value="1"/>
</dbReference>
<dbReference type="PIRSF" id="PIRSF000124">
    <property type="entry name" value="UDPglc_GDPman_dh"/>
    <property type="match status" value="1"/>
</dbReference>
<dbReference type="InterPro" id="IPR001732">
    <property type="entry name" value="UDP-Glc/GDP-Man_DH_N"/>
</dbReference>
<keyword evidence="11" id="KW-1185">Reference proteome</keyword>
<dbReference type="InterPro" id="IPR014027">
    <property type="entry name" value="UDP-Glc/GDP-Man_DH_C"/>
</dbReference>
<protein>
    <recommendedName>
        <fullName evidence="4 8">UDP-glucose 6-dehydrogenase</fullName>
        <ecNumber evidence="3 8">1.1.1.22</ecNumber>
    </recommendedName>
</protein>
<sequence length="455" mass="49339">MKLTVFGIGYVGLVQAAVLAEVGHDVVCVDVDAAKVERLNQGFVPIFEPGLEALVRDNHAAGRIVFTTDAVLAVRHGEIQMIAVGTPPGEDGSADLKYVLAVAETIGREMVEPKIVVGKSTVPVGTADKVRAAIASALKARGREELAFDVVSNPEFLKEGSAVADCMKPDRIIVGTESEAAEAVMRELYAPFNRNHEKMIVMDVRSAEFTKYAANCMLATKISFMNEMANLAELLGADIEEVRKGIGSDPRIGYHFIYPGLGYGGSCFPKDVRALIRTADDVGFEPVLLKSVEERNNAQKAVLFDKLKGHFNGDLAGKTFALWGLAFKPNTDDMREAPARVLMEALWAAGAKVQAYDPEAMNEAQQIYGQRDDLLLCGTKEAALRGADALLIATEWKNFRAPSFETIRQALSTPVIFDGRNLYDPAVVARHGLHYVSIGRKVGEQNSRATKELAA</sequence>
<dbReference type="InterPro" id="IPR036291">
    <property type="entry name" value="NAD(P)-bd_dom_sf"/>
</dbReference>
<dbReference type="NCBIfam" id="TIGR03026">
    <property type="entry name" value="NDP-sugDHase"/>
    <property type="match status" value="1"/>
</dbReference>
<dbReference type="EMBL" id="JACHOT010000009">
    <property type="protein sequence ID" value="MBB4653053.1"/>
    <property type="molecule type" value="Genomic_DNA"/>
</dbReference>
<dbReference type="EC" id="1.1.1.22" evidence="3 8"/>
<dbReference type="Proteomes" id="UP000539538">
    <property type="component" value="Unassembled WGS sequence"/>
</dbReference>
<evidence type="ECO:0000256" key="2">
    <source>
        <dbReference type="ARBA" id="ARBA00006601"/>
    </source>
</evidence>
<dbReference type="Pfam" id="PF00984">
    <property type="entry name" value="UDPG_MGDP_dh"/>
    <property type="match status" value="1"/>
</dbReference>
<evidence type="ECO:0000256" key="8">
    <source>
        <dbReference type="PIRNR" id="PIRNR000124"/>
    </source>
</evidence>
<evidence type="ECO:0000256" key="7">
    <source>
        <dbReference type="ARBA" id="ARBA00047473"/>
    </source>
</evidence>
<reference evidence="10 11" key="1">
    <citation type="submission" date="2020-08" db="EMBL/GenBank/DDBJ databases">
        <title>Genomic Encyclopedia of Type Strains, Phase IV (KMG-IV): sequencing the most valuable type-strain genomes for metagenomic binning, comparative biology and taxonomic classification.</title>
        <authorList>
            <person name="Goeker M."/>
        </authorList>
    </citation>
    <scope>NUCLEOTIDE SEQUENCE [LARGE SCALE GENOMIC DNA]</scope>
    <source>
        <strain evidence="10 11">DSM 7050</strain>
    </source>
</reference>
<dbReference type="PIRSF" id="PIRSF500134">
    <property type="entry name" value="UDPglc_DH_bac"/>
    <property type="match status" value="1"/>
</dbReference>
<dbReference type="Gene3D" id="3.40.50.720">
    <property type="entry name" value="NAD(P)-binding Rossmann-like Domain"/>
    <property type="match status" value="2"/>
</dbReference>
<name>A0ABR6L8Y0_9HYPH</name>
<dbReference type="SUPFAM" id="SSF51735">
    <property type="entry name" value="NAD(P)-binding Rossmann-fold domains"/>
    <property type="match status" value="1"/>
</dbReference>
<evidence type="ECO:0000256" key="3">
    <source>
        <dbReference type="ARBA" id="ARBA00012954"/>
    </source>
</evidence>
<proteinExistence type="inferred from homology"/>
<dbReference type="RefSeq" id="WP_183264441.1">
    <property type="nucleotide sequence ID" value="NZ_JACHOT010000009.1"/>
</dbReference>
<comment type="catalytic activity">
    <reaction evidence="7 8">
        <text>UDP-alpha-D-glucose + 2 NAD(+) + H2O = UDP-alpha-D-glucuronate + 2 NADH + 3 H(+)</text>
        <dbReference type="Rhea" id="RHEA:23596"/>
        <dbReference type="ChEBI" id="CHEBI:15377"/>
        <dbReference type="ChEBI" id="CHEBI:15378"/>
        <dbReference type="ChEBI" id="CHEBI:57540"/>
        <dbReference type="ChEBI" id="CHEBI:57945"/>
        <dbReference type="ChEBI" id="CHEBI:58052"/>
        <dbReference type="ChEBI" id="CHEBI:58885"/>
        <dbReference type="EC" id="1.1.1.22"/>
    </reaction>
</comment>
<dbReference type="PANTHER" id="PTHR43750:SF3">
    <property type="entry name" value="UDP-GLUCOSE 6-DEHYDROGENASE TUAD"/>
    <property type="match status" value="1"/>
</dbReference>
<dbReference type="InterPro" id="IPR036220">
    <property type="entry name" value="UDP-Glc/GDP-Man_DH_C_sf"/>
</dbReference>
<dbReference type="InterPro" id="IPR017476">
    <property type="entry name" value="UDP-Glc/GDP-Man"/>
</dbReference>
<gene>
    <name evidence="10" type="ORF">GGQ99_004837</name>
</gene>
<evidence type="ECO:0000259" key="9">
    <source>
        <dbReference type="SMART" id="SM00984"/>
    </source>
</evidence>
<dbReference type="InterPro" id="IPR028357">
    <property type="entry name" value="UDPglc_DH_bac"/>
</dbReference>
<comment type="pathway">
    <text evidence="1">Nucleotide-sugar biosynthesis; UDP-alpha-D-glucuronate biosynthesis; UDP-alpha-D-glucuronate from UDP-alpha-D-glucose: step 1/1.</text>
</comment>
<keyword evidence="6 8" id="KW-0520">NAD</keyword>
<dbReference type="InterPro" id="IPR014026">
    <property type="entry name" value="UDP-Glc/GDP-Man_DH_dimer"/>
</dbReference>
<dbReference type="SUPFAM" id="SSF48179">
    <property type="entry name" value="6-phosphogluconate dehydrogenase C-terminal domain-like"/>
    <property type="match status" value="1"/>
</dbReference>
<dbReference type="Pfam" id="PF03721">
    <property type="entry name" value="UDPG_MGDP_dh_N"/>
    <property type="match status" value="1"/>
</dbReference>
<feature type="domain" description="UDP-glucose/GDP-mannose dehydrogenase C-terminal" evidence="9">
    <location>
        <begin position="321"/>
        <end position="425"/>
    </location>
</feature>
<dbReference type="Pfam" id="PF03720">
    <property type="entry name" value="UDPG_MGDP_dh_C"/>
    <property type="match status" value="1"/>
</dbReference>
<comment type="caution">
    <text evidence="10">The sequence shown here is derived from an EMBL/GenBank/DDBJ whole genome shotgun (WGS) entry which is preliminary data.</text>
</comment>
<organism evidence="10 11">
    <name type="scientific">Aminobacter niigataensis</name>
    <dbReference type="NCBI Taxonomy" id="83265"/>
    <lineage>
        <taxon>Bacteria</taxon>
        <taxon>Pseudomonadati</taxon>
        <taxon>Pseudomonadota</taxon>
        <taxon>Alphaproteobacteria</taxon>
        <taxon>Hyphomicrobiales</taxon>
        <taxon>Phyllobacteriaceae</taxon>
        <taxon>Aminobacter</taxon>
    </lineage>
</organism>
<dbReference type="GO" id="GO:0003979">
    <property type="term" value="F:UDP-glucose 6-dehydrogenase activity"/>
    <property type="evidence" value="ECO:0007669"/>
    <property type="project" value="UniProtKB-EC"/>
</dbReference>
<evidence type="ECO:0000256" key="4">
    <source>
        <dbReference type="ARBA" id="ARBA00015132"/>
    </source>
</evidence>
<evidence type="ECO:0000313" key="10">
    <source>
        <dbReference type="EMBL" id="MBB4653053.1"/>
    </source>
</evidence>
<dbReference type="InterPro" id="IPR008927">
    <property type="entry name" value="6-PGluconate_DH-like_C_sf"/>
</dbReference>
<keyword evidence="5 8" id="KW-0560">Oxidoreductase</keyword>
<evidence type="ECO:0000256" key="1">
    <source>
        <dbReference type="ARBA" id="ARBA00004701"/>
    </source>
</evidence>
<dbReference type="SMART" id="SM00984">
    <property type="entry name" value="UDPG_MGDP_dh_C"/>
    <property type="match status" value="1"/>
</dbReference>
<dbReference type="Gene3D" id="1.20.5.100">
    <property type="entry name" value="Cytochrome c1, transmembrane anchor, C-terminal"/>
    <property type="match status" value="1"/>
</dbReference>
<evidence type="ECO:0000313" key="11">
    <source>
        <dbReference type="Proteomes" id="UP000539538"/>
    </source>
</evidence>
<evidence type="ECO:0000256" key="5">
    <source>
        <dbReference type="ARBA" id="ARBA00023002"/>
    </source>
</evidence>
<evidence type="ECO:0000256" key="6">
    <source>
        <dbReference type="ARBA" id="ARBA00023027"/>
    </source>
</evidence>
<dbReference type="SUPFAM" id="SSF52413">
    <property type="entry name" value="UDP-glucose/GDP-mannose dehydrogenase C-terminal domain"/>
    <property type="match status" value="1"/>
</dbReference>
<accession>A0ABR6L8Y0</accession>